<comment type="caution">
    <text evidence="1">The sequence shown here is derived from an EMBL/GenBank/DDBJ whole genome shotgun (WGS) entry which is preliminary data.</text>
</comment>
<protein>
    <submittedName>
        <fullName evidence="1">Uncharacterized protein</fullName>
    </submittedName>
</protein>
<gene>
    <name evidence="1" type="ORF">P171DRAFT_255636</name>
</gene>
<dbReference type="EMBL" id="MU001498">
    <property type="protein sequence ID" value="KAF2446241.1"/>
    <property type="molecule type" value="Genomic_DNA"/>
</dbReference>
<dbReference type="AlphaFoldDB" id="A0A9P4UDE2"/>
<dbReference type="Proteomes" id="UP000799764">
    <property type="component" value="Unassembled WGS sequence"/>
</dbReference>
<sequence length="157" mass="17637">MIMHMVTFLDRRLCAGMHTSVARKSTRVPLVGRRQQPFGDSNANCSDKVWSCFQWLYWPLIATSLLPCHQHRSVMSAVRTGYLSTCSALHYEKPIQACDGALRCDHLCNLKHRCGVRLYAQSIEVVGSGGRRLCPHACILATLLRPQQISSGFQHPD</sequence>
<name>A0A9P4UDE2_9PLEO</name>
<accession>A0A9P4UDE2</accession>
<evidence type="ECO:0000313" key="2">
    <source>
        <dbReference type="Proteomes" id="UP000799764"/>
    </source>
</evidence>
<keyword evidence="2" id="KW-1185">Reference proteome</keyword>
<proteinExistence type="predicted"/>
<organism evidence="1 2">
    <name type="scientific">Karstenula rhodostoma CBS 690.94</name>
    <dbReference type="NCBI Taxonomy" id="1392251"/>
    <lineage>
        <taxon>Eukaryota</taxon>
        <taxon>Fungi</taxon>
        <taxon>Dikarya</taxon>
        <taxon>Ascomycota</taxon>
        <taxon>Pezizomycotina</taxon>
        <taxon>Dothideomycetes</taxon>
        <taxon>Pleosporomycetidae</taxon>
        <taxon>Pleosporales</taxon>
        <taxon>Massarineae</taxon>
        <taxon>Didymosphaeriaceae</taxon>
        <taxon>Karstenula</taxon>
    </lineage>
</organism>
<evidence type="ECO:0000313" key="1">
    <source>
        <dbReference type="EMBL" id="KAF2446241.1"/>
    </source>
</evidence>
<reference evidence="1" key="1">
    <citation type="journal article" date="2020" name="Stud. Mycol.">
        <title>101 Dothideomycetes genomes: a test case for predicting lifestyles and emergence of pathogens.</title>
        <authorList>
            <person name="Haridas S."/>
            <person name="Albert R."/>
            <person name="Binder M."/>
            <person name="Bloem J."/>
            <person name="Labutti K."/>
            <person name="Salamov A."/>
            <person name="Andreopoulos B."/>
            <person name="Baker S."/>
            <person name="Barry K."/>
            <person name="Bills G."/>
            <person name="Bluhm B."/>
            <person name="Cannon C."/>
            <person name="Castanera R."/>
            <person name="Culley D."/>
            <person name="Daum C."/>
            <person name="Ezra D."/>
            <person name="Gonzalez J."/>
            <person name="Henrissat B."/>
            <person name="Kuo A."/>
            <person name="Liang C."/>
            <person name="Lipzen A."/>
            <person name="Lutzoni F."/>
            <person name="Magnuson J."/>
            <person name="Mondo S."/>
            <person name="Nolan M."/>
            <person name="Ohm R."/>
            <person name="Pangilinan J."/>
            <person name="Park H.-J."/>
            <person name="Ramirez L."/>
            <person name="Alfaro M."/>
            <person name="Sun H."/>
            <person name="Tritt A."/>
            <person name="Yoshinaga Y."/>
            <person name="Zwiers L.-H."/>
            <person name="Turgeon B."/>
            <person name="Goodwin S."/>
            <person name="Spatafora J."/>
            <person name="Crous P."/>
            <person name="Grigoriev I."/>
        </authorList>
    </citation>
    <scope>NUCLEOTIDE SEQUENCE</scope>
    <source>
        <strain evidence="1">CBS 690.94</strain>
    </source>
</reference>